<accession>A0A2X0VKQ1</accession>
<keyword evidence="5" id="KW-0997">Cell inner membrane</keyword>
<keyword evidence="8 9" id="KW-0472">Membrane</keyword>
<dbReference type="Pfam" id="PF04217">
    <property type="entry name" value="DUF412"/>
    <property type="match status" value="1"/>
</dbReference>
<proteinExistence type="inferred from homology"/>
<evidence type="ECO:0000256" key="4">
    <source>
        <dbReference type="ARBA" id="ARBA00022475"/>
    </source>
</evidence>
<evidence type="ECO:0000256" key="9">
    <source>
        <dbReference type="SAM" id="Phobius"/>
    </source>
</evidence>
<feature type="transmembrane region" description="Helical" evidence="9">
    <location>
        <begin position="29"/>
        <end position="48"/>
    </location>
</feature>
<evidence type="ECO:0000256" key="8">
    <source>
        <dbReference type="ARBA" id="ARBA00023136"/>
    </source>
</evidence>
<dbReference type="EMBL" id="UAPV01000001">
    <property type="protein sequence ID" value="SPT70038.1"/>
    <property type="molecule type" value="Genomic_DNA"/>
</dbReference>
<dbReference type="GO" id="GO:0005886">
    <property type="term" value="C:plasma membrane"/>
    <property type="evidence" value="ECO:0007669"/>
    <property type="project" value="UniProtKB-SubCell"/>
</dbReference>
<evidence type="ECO:0000313" key="10">
    <source>
        <dbReference type="EMBL" id="SPT70038.1"/>
    </source>
</evidence>
<keyword evidence="4" id="KW-1003">Cell membrane</keyword>
<evidence type="ECO:0000256" key="6">
    <source>
        <dbReference type="ARBA" id="ARBA00022692"/>
    </source>
</evidence>
<gene>
    <name evidence="10" type="ORF">NCTC13093_01442</name>
</gene>
<sequence>MALWPEERVLVAIFPELRVRRTLALGAKLWPPFIVFIIVWTFVMGGGLKGVDFLFTLKNNYAVAICCVLFIALIPLQAYLWYDKRSNLKLNSRQKAIMHNICDLTQRPCPAVPVMYDFVLALNAALRTQPNKDFLNML</sequence>
<organism evidence="10 11">
    <name type="scientific">Anaerobiospirillum thomasii</name>
    <dbReference type="NCBI Taxonomy" id="179995"/>
    <lineage>
        <taxon>Bacteria</taxon>
        <taxon>Pseudomonadati</taxon>
        <taxon>Pseudomonadota</taxon>
        <taxon>Gammaproteobacteria</taxon>
        <taxon>Aeromonadales</taxon>
        <taxon>Succinivibrionaceae</taxon>
        <taxon>Anaerobiospirillum</taxon>
    </lineage>
</organism>
<reference evidence="10 11" key="1">
    <citation type="submission" date="2018-06" db="EMBL/GenBank/DDBJ databases">
        <authorList>
            <consortium name="Pathogen Informatics"/>
            <person name="Doyle S."/>
        </authorList>
    </citation>
    <scope>NUCLEOTIDE SEQUENCE [LARGE SCALE GENOMIC DNA]</scope>
    <source>
        <strain evidence="10 11">NCTC13093</strain>
    </source>
</reference>
<keyword evidence="11" id="KW-1185">Reference proteome</keyword>
<evidence type="ECO:0000256" key="1">
    <source>
        <dbReference type="ARBA" id="ARBA00004429"/>
    </source>
</evidence>
<dbReference type="Proteomes" id="UP000250086">
    <property type="component" value="Unassembled WGS sequence"/>
</dbReference>
<comment type="subcellular location">
    <subcellularLocation>
        <location evidence="1">Cell inner membrane</location>
        <topology evidence="1">Multi-pass membrane protein</topology>
    </subcellularLocation>
</comment>
<name>A0A2X0VKQ1_9GAMM</name>
<evidence type="ECO:0000256" key="7">
    <source>
        <dbReference type="ARBA" id="ARBA00022989"/>
    </source>
</evidence>
<protein>
    <recommendedName>
        <fullName evidence="3">UPF0208 membrane protein YfbV</fullName>
    </recommendedName>
</protein>
<evidence type="ECO:0000256" key="2">
    <source>
        <dbReference type="ARBA" id="ARBA00009474"/>
    </source>
</evidence>
<evidence type="ECO:0000256" key="3">
    <source>
        <dbReference type="ARBA" id="ARBA00018831"/>
    </source>
</evidence>
<feature type="transmembrane region" description="Helical" evidence="9">
    <location>
        <begin position="60"/>
        <end position="82"/>
    </location>
</feature>
<dbReference type="AlphaFoldDB" id="A0A2X0VKQ1"/>
<keyword evidence="6 9" id="KW-0812">Transmembrane</keyword>
<dbReference type="InterPro" id="IPR007334">
    <property type="entry name" value="UPF0208"/>
</dbReference>
<keyword evidence="7 9" id="KW-1133">Transmembrane helix</keyword>
<evidence type="ECO:0000313" key="11">
    <source>
        <dbReference type="Proteomes" id="UP000250086"/>
    </source>
</evidence>
<comment type="similarity">
    <text evidence="2">Belongs to the UPF0208 family.</text>
</comment>
<evidence type="ECO:0000256" key="5">
    <source>
        <dbReference type="ARBA" id="ARBA00022519"/>
    </source>
</evidence>